<keyword evidence="1" id="KW-0813">Transport</keyword>
<evidence type="ECO:0000256" key="1">
    <source>
        <dbReference type="ARBA" id="ARBA00022448"/>
    </source>
</evidence>
<comment type="function">
    <text evidence="5">Part of the ABC transporter complex HmuTUV involved in hemin import. Responsible for energy coupling to the transport system.</text>
</comment>
<dbReference type="Pfam" id="PF00005">
    <property type="entry name" value="ABC_tran"/>
    <property type="match status" value="1"/>
</dbReference>
<dbReference type="InterPro" id="IPR003593">
    <property type="entry name" value="AAA+_ATPase"/>
</dbReference>
<dbReference type="PANTHER" id="PTHR42794">
    <property type="entry name" value="HEMIN IMPORT ATP-BINDING PROTEIN HMUV"/>
    <property type="match status" value="1"/>
</dbReference>
<proteinExistence type="predicted"/>
<accession>A0A6G7YLF1</accession>
<dbReference type="InterPro" id="IPR003439">
    <property type="entry name" value="ABC_transporter-like_ATP-bd"/>
</dbReference>
<evidence type="ECO:0000256" key="4">
    <source>
        <dbReference type="ARBA" id="ARBA00022967"/>
    </source>
</evidence>
<dbReference type="SMART" id="SM00382">
    <property type="entry name" value="AAA"/>
    <property type="match status" value="1"/>
</dbReference>
<evidence type="ECO:0000259" key="6">
    <source>
        <dbReference type="PROSITE" id="PS50893"/>
    </source>
</evidence>
<dbReference type="AlphaFoldDB" id="A0A6G7YLF1"/>
<sequence>MTPVLRLVDAQIPGRLNRSDLDVPGGEFVGVIGPNGGGKTSLLRVVAGIDGSARTLEIAGEKLSAAPPARKSQLLSYLPASRDVPWPISVRDTIALGLTAPDYGRVADLLGLLDLDGLAARPVNQLSTGERSRVLLARALATRPRLLLLDEPLSNLEPYWALRTLDVLAEQITSETAALVALHDLHQLDRFSRIIVMDKGSVLLDGAPAEVIGDPGFSTCFRVEEGAAGWAIKR</sequence>
<keyword evidence="4" id="KW-1278">Translocase</keyword>
<keyword evidence="3 7" id="KW-0067">ATP-binding</keyword>
<dbReference type="PANTHER" id="PTHR42794:SF1">
    <property type="entry name" value="HEMIN IMPORT ATP-BINDING PROTEIN HMUV"/>
    <property type="match status" value="1"/>
</dbReference>
<dbReference type="KEGG" id="spii:G7077_00185"/>
<keyword evidence="2" id="KW-0547">Nucleotide-binding</keyword>
<dbReference type="RefSeq" id="WP_166409969.1">
    <property type="nucleotide sequence ID" value="NZ_CP049869.1"/>
</dbReference>
<dbReference type="GO" id="GO:0016887">
    <property type="term" value="F:ATP hydrolysis activity"/>
    <property type="evidence" value="ECO:0007669"/>
    <property type="project" value="InterPro"/>
</dbReference>
<dbReference type="Gene3D" id="3.40.50.300">
    <property type="entry name" value="P-loop containing nucleotide triphosphate hydrolases"/>
    <property type="match status" value="1"/>
</dbReference>
<dbReference type="GO" id="GO:0005524">
    <property type="term" value="F:ATP binding"/>
    <property type="evidence" value="ECO:0007669"/>
    <property type="project" value="UniProtKB-KW"/>
</dbReference>
<dbReference type="EMBL" id="CP049869">
    <property type="protein sequence ID" value="QIK77573.1"/>
    <property type="molecule type" value="Genomic_DNA"/>
</dbReference>
<feature type="domain" description="ABC transporter" evidence="6">
    <location>
        <begin position="5"/>
        <end position="224"/>
    </location>
</feature>
<gene>
    <name evidence="7" type="ORF">G7077_00185</name>
</gene>
<organism evidence="7 8">
    <name type="scientific">Sphingomonas piscis</name>
    <dbReference type="NCBI Taxonomy" id="2714943"/>
    <lineage>
        <taxon>Bacteria</taxon>
        <taxon>Pseudomonadati</taxon>
        <taxon>Pseudomonadota</taxon>
        <taxon>Alphaproteobacteria</taxon>
        <taxon>Sphingomonadales</taxon>
        <taxon>Sphingomonadaceae</taxon>
        <taxon>Sphingomonas</taxon>
    </lineage>
</organism>
<dbReference type="PROSITE" id="PS50893">
    <property type="entry name" value="ABC_TRANSPORTER_2"/>
    <property type="match status" value="1"/>
</dbReference>
<evidence type="ECO:0000313" key="7">
    <source>
        <dbReference type="EMBL" id="QIK77573.1"/>
    </source>
</evidence>
<name>A0A6G7YLF1_9SPHN</name>
<evidence type="ECO:0000256" key="2">
    <source>
        <dbReference type="ARBA" id="ARBA00022741"/>
    </source>
</evidence>
<protein>
    <submittedName>
        <fullName evidence="7">ABC transporter ATP-binding protein</fullName>
    </submittedName>
</protein>
<evidence type="ECO:0000256" key="3">
    <source>
        <dbReference type="ARBA" id="ARBA00022840"/>
    </source>
</evidence>
<keyword evidence="8" id="KW-1185">Reference proteome</keyword>
<evidence type="ECO:0000313" key="8">
    <source>
        <dbReference type="Proteomes" id="UP000503222"/>
    </source>
</evidence>
<evidence type="ECO:0000256" key="5">
    <source>
        <dbReference type="ARBA" id="ARBA00037066"/>
    </source>
</evidence>
<dbReference type="SUPFAM" id="SSF52540">
    <property type="entry name" value="P-loop containing nucleoside triphosphate hydrolases"/>
    <property type="match status" value="1"/>
</dbReference>
<reference evidence="7 8" key="1">
    <citation type="submission" date="2020-03" db="EMBL/GenBank/DDBJ databases">
        <title>Sphingomonas sp. nov., isolated from fish.</title>
        <authorList>
            <person name="Hyun D.-W."/>
            <person name="Bae J.-W."/>
        </authorList>
    </citation>
    <scope>NUCLEOTIDE SEQUENCE [LARGE SCALE GENOMIC DNA]</scope>
    <source>
        <strain evidence="7 8">HDW15B</strain>
    </source>
</reference>
<dbReference type="InterPro" id="IPR027417">
    <property type="entry name" value="P-loop_NTPase"/>
</dbReference>
<dbReference type="Proteomes" id="UP000503222">
    <property type="component" value="Chromosome"/>
</dbReference>